<dbReference type="OrthoDB" id="1273722at2"/>
<name>A0A5N5W123_STRMB</name>
<dbReference type="InterPro" id="IPR023809">
    <property type="entry name" value="Thiopep_bacteriocin_synth_dom"/>
</dbReference>
<dbReference type="AlphaFoldDB" id="A0A5N5W123"/>
<dbReference type="Pfam" id="PF04738">
    <property type="entry name" value="Lant_dehydr_N"/>
    <property type="match status" value="1"/>
</dbReference>
<accession>A0A5N5W123</accession>
<dbReference type="NCBIfam" id="TIGR03891">
    <property type="entry name" value="thiopep_ocin"/>
    <property type="match status" value="1"/>
</dbReference>
<comment type="caution">
    <text evidence="3">The sequence shown here is derived from an EMBL/GenBank/DDBJ whole genome shotgun (WGS) entry which is preliminary data.</text>
</comment>
<sequence>MTPAPDGADALDVQDTAVPGSEGAFTMFFGGDDGALSKTSPSPSSRSTRTLRFRSDQTLLVRAVHHPVTPVPALPDVGGSASWSASNWRAWINAAWETQEINDAVRLAAPGFASELDALLRTTAPETADVRRVGLSLAAYCLRMRRPTPLGLFAGITEGSFGDRVAVRWGDHHRAVAQAGGVWMAEVVARLEAMPAVRERLLLTANNSLLVRGERLVVPWQPRTPGATTTAVREVSVRYTPHVRAAVESAETPVPYGDVLGKVLARGDASEGGVRELLDELIVCRLLISNLHPSSTTPDPLGYLVAQCERCGLDRVDEAAGLVADLREIHRLVGEHNQLPAARGGTRRAALLTRMRDVCEAESLQVDVRLDGEVVVPRAVAWEVESAVSALARVSPEPYGTAPWRAYRDRFLGRYGPGALVPLNDLLDPATGLGLPDNFLGGAPAAPPAVSRRDRQLLGLVHRAVSEGRDLELDDTVIGALAVGDPAQMEVPPHTEVLIEVHSPSQPALDDGDFQVVIRGLSRGLGYFTGGRVVNLLAASPASHLAAALADRPTYAEGAVPVQLVFPALRPSATGLIRTPELVPDVISLSEYREPRPGTTIWPVSDLAVTCDGHRLHLVSRARRRVLEPSFPHPLQIQYQTPAIARFLDELVRGQAARLTGSAGTLMPFDWGAAGHLPDLPRLRHGRIVLSPRTWHWNRGDLPDRNANAARWQEGFTALRERRGIPNRVLLTHYDMRLTLDLDDPAHLELLRHELERQQTGPLAFTEAPADDAFGWCDRRPAELAVLLRSAVPARRAPRLQDAPVIPRGHGRLPGAGPYLCARLYGPAQNRVELITRHLPVLFSQLGTCRWWYWPHGTSATSSGLEICLRSDGGQGEAAPTQVMHRLGTWAQRMTETGVLSGFALVPYWPHIGLWGDGALLRAAEDCLAADSALVARLLAEPLGLDPRVLAAAHMLDIAAGLCGGSLAGAQWFAEQPKPFLPVKLPQWLRKQAARHLAPGAGQPGTAPCVDDGWLTGRRGRRPQALTSYRKLLAADGRPTGAVVRALLHEHCLRTLGEPADEPVALHLARAAAHAYLARRGAAQTSRRPCWTSPPAACCGTGGELHLPNRTRSEGPP</sequence>
<feature type="domain" description="Lantibiotic dehydratase N-terminal" evidence="1">
    <location>
        <begin position="99"/>
        <end position="751"/>
    </location>
</feature>
<reference evidence="3 4" key="1">
    <citation type="journal article" date="2019" name="Microb. Cell Fact.">
        <title>Exploring novel herbicidin analogues by transcriptional regulator overexpression and MS/MS molecular networking.</title>
        <authorList>
            <person name="Shi Y."/>
            <person name="Gu R."/>
            <person name="Li Y."/>
            <person name="Wang X."/>
            <person name="Ren W."/>
            <person name="Li X."/>
            <person name="Wang L."/>
            <person name="Xie Y."/>
            <person name="Hong B."/>
        </authorList>
    </citation>
    <scope>NUCLEOTIDE SEQUENCE [LARGE SCALE GENOMIC DNA]</scope>
    <source>
        <strain evidence="3 4">US-43</strain>
    </source>
</reference>
<evidence type="ECO:0000259" key="1">
    <source>
        <dbReference type="Pfam" id="PF04738"/>
    </source>
</evidence>
<dbReference type="Proteomes" id="UP000327000">
    <property type="component" value="Unassembled WGS sequence"/>
</dbReference>
<keyword evidence="4" id="KW-1185">Reference proteome</keyword>
<protein>
    <submittedName>
        <fullName evidence="3">Uncharacterized protein</fullName>
    </submittedName>
</protein>
<evidence type="ECO:0000259" key="2">
    <source>
        <dbReference type="Pfam" id="PF14028"/>
    </source>
</evidence>
<evidence type="ECO:0000313" key="4">
    <source>
        <dbReference type="Proteomes" id="UP000327000"/>
    </source>
</evidence>
<feature type="domain" description="Thiopeptide-type bacteriocin biosynthesis" evidence="2">
    <location>
        <begin position="820"/>
        <end position="1071"/>
    </location>
</feature>
<evidence type="ECO:0000313" key="3">
    <source>
        <dbReference type="EMBL" id="KAB7835500.1"/>
    </source>
</evidence>
<organism evidence="3 4">
    <name type="scientific">Streptomyces mobaraensis</name>
    <name type="common">Streptoverticillium mobaraense</name>
    <dbReference type="NCBI Taxonomy" id="35621"/>
    <lineage>
        <taxon>Bacteria</taxon>
        <taxon>Bacillati</taxon>
        <taxon>Actinomycetota</taxon>
        <taxon>Actinomycetes</taxon>
        <taxon>Kitasatosporales</taxon>
        <taxon>Streptomycetaceae</taxon>
        <taxon>Streptomyces</taxon>
    </lineage>
</organism>
<gene>
    <name evidence="3" type="ORF">FRZ00_26765</name>
</gene>
<proteinExistence type="predicted"/>
<dbReference type="InterPro" id="IPR006827">
    <property type="entry name" value="Lant_deHydtase_N"/>
</dbReference>
<dbReference type="Pfam" id="PF14028">
    <property type="entry name" value="Lant_dehydr_C"/>
    <property type="match status" value="1"/>
</dbReference>
<dbReference type="RefSeq" id="WP_152265278.1">
    <property type="nucleotide sequence ID" value="NZ_VOKX01000107.1"/>
</dbReference>
<dbReference type="EMBL" id="VOKX01000107">
    <property type="protein sequence ID" value="KAB7835500.1"/>
    <property type="molecule type" value="Genomic_DNA"/>
</dbReference>